<dbReference type="PANTHER" id="PTHR11070:SF30">
    <property type="entry name" value="F-BOX DNA HELICASE 1"/>
    <property type="match status" value="1"/>
</dbReference>
<gene>
    <name evidence="11" type="ORF">DTL3_1673</name>
</gene>
<evidence type="ECO:0000313" key="12">
    <source>
        <dbReference type="Proteomes" id="UP000032809"/>
    </source>
</evidence>
<dbReference type="GO" id="GO:0031297">
    <property type="term" value="P:replication fork processing"/>
    <property type="evidence" value="ECO:0007669"/>
    <property type="project" value="TreeGrafter"/>
</dbReference>
<dbReference type="GO" id="GO:0003677">
    <property type="term" value="F:DNA binding"/>
    <property type="evidence" value="ECO:0007669"/>
    <property type="project" value="InterPro"/>
</dbReference>
<dbReference type="Pfam" id="PF13361">
    <property type="entry name" value="UvrD_C"/>
    <property type="match status" value="1"/>
</dbReference>
<dbReference type="RefSeq" id="WP_045088306.1">
    <property type="nucleotide sequence ID" value="NZ_LN824141.1"/>
</dbReference>
<sequence>MDTYRVNDVITDLGLRRNELNIIYATTLLNVFNFYLHSEYMRIDDMPLSTLFKSWSHFGKDMPADLNRLFKLQKNVNNHVGVSHDLYMKLFQLSKPKLDYDYIFVDEAQDLNGAIIDVIQNQDAKLMLVGDSYQQIYGFRLSIDALNQFDGFKNYALTNSFRFGPETAELAKKVLSIGYRTPQIFGLNKQQNIDKITKYPYAYLCRSNAGIFDILIQFMSKGTKIAFEGGKNSYNFSLIRDVYALYNDEPQLVKNPQLKMFRDWYELETFLNTSGDRELSAAVNIVDKYKDDIPKYLHEIHKLPDIPKENAEIILSTVHKAKGMEYDQVKLHNDFAEIGYLNKVISETEGDYIAGQTLEEINLLYVAATRSKHKLELNEDLEKLRSKEYQIIDNTTNFKRRNVVEEINEVELAKYHFLKQKHSKTSNIKNKNNVKITTVDNKIKINNPTVVPNNRMSSYDFIKQYIKNN</sequence>
<dbReference type="Pfam" id="PF00580">
    <property type="entry name" value="UvrD-helicase"/>
    <property type="match status" value="1"/>
</dbReference>
<evidence type="ECO:0000256" key="4">
    <source>
        <dbReference type="ARBA" id="ARBA00022840"/>
    </source>
</evidence>
<keyword evidence="2" id="KW-0378">Hydrolase</keyword>
<dbReference type="InterPro" id="IPR014016">
    <property type="entry name" value="UvrD-like_ATP-bd"/>
</dbReference>
<proteinExistence type="predicted"/>
<evidence type="ECO:0000256" key="7">
    <source>
        <dbReference type="ARBA" id="ARBA00034808"/>
    </source>
</evidence>
<dbReference type="InterPro" id="IPR027417">
    <property type="entry name" value="P-loop_NTPase"/>
</dbReference>
<protein>
    <recommendedName>
        <fullName evidence="7">DNA 3'-5' helicase</fullName>
        <ecNumber evidence="7">5.6.2.4</ecNumber>
    </recommendedName>
</protein>
<name>A0A0C7NM35_DEFTU</name>
<dbReference type="InterPro" id="IPR014017">
    <property type="entry name" value="DNA_helicase_UvrD-like_C"/>
</dbReference>
<keyword evidence="1" id="KW-0547">Nucleotide-binding</keyword>
<keyword evidence="5" id="KW-0413">Isomerase</keyword>
<evidence type="ECO:0000259" key="10">
    <source>
        <dbReference type="Pfam" id="PF13361"/>
    </source>
</evidence>
<dbReference type="GO" id="GO:0043138">
    <property type="term" value="F:3'-5' DNA helicase activity"/>
    <property type="evidence" value="ECO:0007669"/>
    <property type="project" value="UniProtKB-EC"/>
</dbReference>
<dbReference type="EMBL" id="LN824141">
    <property type="protein sequence ID" value="CEP78961.1"/>
    <property type="molecule type" value="Genomic_DNA"/>
</dbReference>
<feature type="domain" description="UvrD-like helicase C-terminal" evidence="10">
    <location>
        <begin position="309"/>
        <end position="375"/>
    </location>
</feature>
<dbReference type="EC" id="5.6.2.4" evidence="7"/>
<keyword evidence="4" id="KW-0067">ATP-binding</keyword>
<evidence type="ECO:0000256" key="1">
    <source>
        <dbReference type="ARBA" id="ARBA00022741"/>
    </source>
</evidence>
<evidence type="ECO:0000256" key="2">
    <source>
        <dbReference type="ARBA" id="ARBA00022801"/>
    </source>
</evidence>
<dbReference type="HOGENOM" id="CLU_023291_2_0_0"/>
<dbReference type="OrthoDB" id="9765670at2"/>
<evidence type="ECO:0000256" key="3">
    <source>
        <dbReference type="ARBA" id="ARBA00022806"/>
    </source>
</evidence>
<accession>A0A0C7NM35</accession>
<dbReference type="AlphaFoldDB" id="A0A0C7NM35"/>
<dbReference type="STRING" id="1006576.DTL3_1673"/>
<dbReference type="Gene3D" id="3.40.50.300">
    <property type="entry name" value="P-loop containing nucleotide triphosphate hydrolases"/>
    <property type="match status" value="2"/>
</dbReference>
<dbReference type="GO" id="GO:0016887">
    <property type="term" value="F:ATP hydrolysis activity"/>
    <property type="evidence" value="ECO:0007669"/>
    <property type="project" value="RHEA"/>
</dbReference>
<dbReference type="KEGG" id="dtn:DTL3_1673"/>
<keyword evidence="3 11" id="KW-0347">Helicase</keyword>
<evidence type="ECO:0000256" key="6">
    <source>
        <dbReference type="ARBA" id="ARBA00034617"/>
    </source>
</evidence>
<dbReference type="GO" id="GO:0005524">
    <property type="term" value="F:ATP binding"/>
    <property type="evidence" value="ECO:0007669"/>
    <property type="project" value="UniProtKB-KW"/>
</dbReference>
<keyword evidence="12" id="KW-1185">Reference proteome</keyword>
<evidence type="ECO:0000256" key="5">
    <source>
        <dbReference type="ARBA" id="ARBA00023235"/>
    </source>
</evidence>
<evidence type="ECO:0000259" key="9">
    <source>
        <dbReference type="Pfam" id="PF00580"/>
    </source>
</evidence>
<comment type="catalytic activity">
    <reaction evidence="8">
        <text>ATP + H2O = ADP + phosphate + H(+)</text>
        <dbReference type="Rhea" id="RHEA:13065"/>
        <dbReference type="ChEBI" id="CHEBI:15377"/>
        <dbReference type="ChEBI" id="CHEBI:15378"/>
        <dbReference type="ChEBI" id="CHEBI:30616"/>
        <dbReference type="ChEBI" id="CHEBI:43474"/>
        <dbReference type="ChEBI" id="CHEBI:456216"/>
        <dbReference type="EC" id="5.6.2.4"/>
    </reaction>
</comment>
<feature type="domain" description="UvrD-like helicase ATP-binding" evidence="9">
    <location>
        <begin position="98"/>
        <end position="142"/>
    </location>
</feature>
<dbReference type="GO" id="GO:0000724">
    <property type="term" value="P:double-strand break repair via homologous recombination"/>
    <property type="evidence" value="ECO:0007669"/>
    <property type="project" value="TreeGrafter"/>
</dbReference>
<dbReference type="Proteomes" id="UP000032809">
    <property type="component" value="Chromosome I"/>
</dbReference>
<organism evidence="11 12">
    <name type="scientific">Defluviitoga tunisiensis</name>
    <dbReference type="NCBI Taxonomy" id="1006576"/>
    <lineage>
        <taxon>Bacteria</taxon>
        <taxon>Thermotogati</taxon>
        <taxon>Thermotogota</taxon>
        <taxon>Thermotogae</taxon>
        <taxon>Petrotogales</taxon>
        <taxon>Petrotogaceae</taxon>
        <taxon>Defluviitoga</taxon>
    </lineage>
</organism>
<reference evidence="12" key="1">
    <citation type="submission" date="2014-11" db="EMBL/GenBank/DDBJ databases">
        <authorList>
            <person name="Wibberg D."/>
        </authorList>
    </citation>
    <scope>NUCLEOTIDE SEQUENCE [LARGE SCALE GENOMIC DNA]</scope>
    <source>
        <strain evidence="12">L3</strain>
    </source>
</reference>
<dbReference type="InterPro" id="IPR000212">
    <property type="entry name" value="DNA_helicase_UvrD/REP"/>
</dbReference>
<evidence type="ECO:0000256" key="8">
    <source>
        <dbReference type="ARBA" id="ARBA00048988"/>
    </source>
</evidence>
<comment type="catalytic activity">
    <reaction evidence="6">
        <text>Couples ATP hydrolysis with the unwinding of duplex DNA by translocating in the 3'-5' direction.</text>
        <dbReference type="EC" id="5.6.2.4"/>
    </reaction>
</comment>
<evidence type="ECO:0000313" key="11">
    <source>
        <dbReference type="EMBL" id="CEP78961.1"/>
    </source>
</evidence>
<dbReference type="SUPFAM" id="SSF52540">
    <property type="entry name" value="P-loop containing nucleoside triphosphate hydrolases"/>
    <property type="match status" value="1"/>
</dbReference>
<dbReference type="PANTHER" id="PTHR11070">
    <property type="entry name" value="UVRD / RECB / PCRA DNA HELICASE FAMILY MEMBER"/>
    <property type="match status" value="1"/>
</dbReference>